<proteinExistence type="predicted"/>
<dbReference type="RefSeq" id="WP_012297955.1">
    <property type="nucleotide sequence ID" value="NC_010407.1"/>
</dbReference>
<sequence length="229" mass="23394">MPIPARPLTMMLVVTAASLVGAMTAALGAAPSAVPVAAPRRAAVASVSVDSVARMAPATSLAATPAMTDADLDGLVAVLDALPEDIKSADPRTTPDYERRLSRAMEATTSARQSTRADASVLLGLAPRHLLGEAGRIGAPTQVELATDWIACGAAVAGVIAQYGIPVVKVLGWIREAREIWQTAYGIYVAIRDGVFAVQMGEEAAQLLGAILGVDGVASAYFSSAAVTA</sequence>
<dbReference type="AlphaFoldDB" id="B0RD31"/>
<dbReference type="STRING" id="31964.CMS0511"/>
<keyword evidence="2" id="KW-1185">Reference proteome</keyword>
<accession>B0RD31</accession>
<dbReference type="EMBL" id="AM849034">
    <property type="protein sequence ID" value="CAQ00630.1"/>
    <property type="molecule type" value="Genomic_DNA"/>
</dbReference>
<evidence type="ECO:0000313" key="2">
    <source>
        <dbReference type="Proteomes" id="UP000001318"/>
    </source>
</evidence>
<reference evidence="1 2" key="1">
    <citation type="journal article" date="2008" name="J. Bacteriol.">
        <title>Genome of the actinomycete plant pathogen Clavibacter michiganensis subsp. sepedonicus suggests recent niche adaptation.</title>
        <authorList>
            <person name="Bentley S.D."/>
            <person name="Corton C."/>
            <person name="Brown S.E."/>
            <person name="Barron A."/>
            <person name="Clark L."/>
            <person name="Doggett J."/>
            <person name="Harris B."/>
            <person name="Ormond D."/>
            <person name="Quail M.A."/>
            <person name="May G."/>
            <person name="Francis D."/>
            <person name="Knudson D."/>
            <person name="Parkhill J."/>
            <person name="Ishimaru C.A."/>
        </authorList>
    </citation>
    <scope>NUCLEOTIDE SEQUENCE [LARGE SCALE GENOMIC DNA]</scope>
    <source>
        <strain evidence="2">ATCC 33113 / DSM 20744 / JCM 9667 / LMG 2889 / ICMP 2535 / C-1</strain>
    </source>
</reference>
<gene>
    <name evidence="1" type="ordered locus">CMS0511</name>
</gene>
<dbReference type="KEGG" id="cms:CMS0511"/>
<protein>
    <submittedName>
        <fullName evidence="1">Secreted protein</fullName>
    </submittedName>
</protein>
<dbReference type="GeneID" id="29472737"/>
<dbReference type="Proteomes" id="UP000001318">
    <property type="component" value="Chromosome"/>
</dbReference>
<organism evidence="1 2">
    <name type="scientific">Clavibacter sepedonicus</name>
    <name type="common">Clavibacter michiganensis subsp. sepedonicus</name>
    <dbReference type="NCBI Taxonomy" id="31964"/>
    <lineage>
        <taxon>Bacteria</taxon>
        <taxon>Bacillati</taxon>
        <taxon>Actinomycetota</taxon>
        <taxon>Actinomycetes</taxon>
        <taxon>Micrococcales</taxon>
        <taxon>Microbacteriaceae</taxon>
        <taxon>Clavibacter</taxon>
    </lineage>
</organism>
<dbReference type="HOGENOM" id="CLU_112808_0_0_11"/>
<evidence type="ECO:0000313" key="1">
    <source>
        <dbReference type="EMBL" id="CAQ00630.1"/>
    </source>
</evidence>
<name>B0RD31_CLASE</name>